<reference evidence="8" key="1">
    <citation type="journal article" date="2019" name="bioRxiv">
        <title>Genomics, evolutionary history and diagnostics of the Alternaria alternata species group including apple and Asian pear pathotypes.</title>
        <authorList>
            <person name="Armitage A.D."/>
            <person name="Cockerton H.M."/>
            <person name="Sreenivasaprasad S."/>
            <person name="Woodhall J.W."/>
            <person name="Lane C.R."/>
            <person name="Harrison R.J."/>
            <person name="Clarkson J.P."/>
        </authorList>
    </citation>
    <scope>NUCLEOTIDE SEQUENCE [LARGE SCALE GENOMIC DNA]</scope>
    <source>
        <strain evidence="8">FERA 1082</strain>
    </source>
</reference>
<keyword evidence="5" id="KW-0560">Oxidoreductase</keyword>
<dbReference type="GO" id="GO:0005506">
    <property type="term" value="F:iron ion binding"/>
    <property type="evidence" value="ECO:0007669"/>
    <property type="project" value="InterPro"/>
</dbReference>
<dbReference type="InterPro" id="IPR017972">
    <property type="entry name" value="Cyt_P450_CS"/>
</dbReference>
<comment type="similarity">
    <text evidence="5">Belongs to the cytochrome P450 family.</text>
</comment>
<dbReference type="CDD" id="cd11060">
    <property type="entry name" value="CYP57A1-like"/>
    <property type="match status" value="1"/>
</dbReference>
<keyword evidence="5" id="KW-0503">Monooxygenase</keyword>
<dbReference type="InterPro" id="IPR002401">
    <property type="entry name" value="Cyt_P450_E_grp-I"/>
</dbReference>
<evidence type="ECO:0000313" key="8">
    <source>
        <dbReference type="Proteomes" id="UP000292402"/>
    </source>
</evidence>
<keyword evidence="6" id="KW-0472">Membrane</keyword>
<dbReference type="PRINTS" id="PR00463">
    <property type="entry name" value="EP450I"/>
</dbReference>
<evidence type="ECO:0000256" key="5">
    <source>
        <dbReference type="RuleBase" id="RU000461"/>
    </source>
</evidence>
<dbReference type="GO" id="GO:0004497">
    <property type="term" value="F:monooxygenase activity"/>
    <property type="evidence" value="ECO:0007669"/>
    <property type="project" value="UniProtKB-KW"/>
</dbReference>
<comment type="cofactor">
    <cofactor evidence="1 4">
        <name>heme</name>
        <dbReference type="ChEBI" id="CHEBI:30413"/>
    </cofactor>
</comment>
<accession>A0A4Q4M1P7</accession>
<evidence type="ECO:0000256" key="4">
    <source>
        <dbReference type="PIRSR" id="PIRSR602401-1"/>
    </source>
</evidence>
<dbReference type="InterPro" id="IPR050121">
    <property type="entry name" value="Cytochrome_P450_monoxygenase"/>
</dbReference>
<keyword evidence="4 5" id="KW-0349">Heme</keyword>
<feature type="transmembrane region" description="Helical" evidence="6">
    <location>
        <begin position="6"/>
        <end position="28"/>
    </location>
</feature>
<keyword evidence="6" id="KW-1133">Transmembrane helix</keyword>
<dbReference type="GO" id="GO:0020037">
    <property type="term" value="F:heme binding"/>
    <property type="evidence" value="ECO:0007669"/>
    <property type="project" value="InterPro"/>
</dbReference>
<dbReference type="PANTHER" id="PTHR24305">
    <property type="entry name" value="CYTOCHROME P450"/>
    <property type="match status" value="1"/>
</dbReference>
<dbReference type="Pfam" id="PF00067">
    <property type="entry name" value="p450"/>
    <property type="match status" value="1"/>
</dbReference>
<keyword evidence="3 4" id="KW-0408">Iron</keyword>
<sequence length="514" mass="57825">MLVSVATPPLYIVLPVALVAYWIIWIVYSRSFHPLSQYPGPYLASVSRAWIVFQVIGAQAEETQRDLHARYGPIVRIAPNEVAIADPTAIKTIYSVSSGFTKTDFYPTFRPSFARHPDLFTDLDEKSHARRRKIVNNLYSMSNIVRSEENIDNCTRTLMEKFHEISQKHDVIDMSTWLQWYAFDVIGELFFSRMFGFMAQATDYRGYIAALDRLLPMLTIACVMPSYLRPLFLIGGAIFPPIFKALISVKSIETAAKDAVDERSALMKKGMTDGQEDILSGLFGVMKTKGEKVDFGLTEITVEIYSALIAGSDTTAAAISSILYHLMRTPHAYEKLTKEIDDASASGQLSQPLVRYNEASKLPYLDACCKEAMRLHPSVALTIPRNVPAGGYEINGQFFPTGTRVGVNAAVIHRDPRIFGQDADDFVPERWLLGDTTNMDRHMFQFGGGSRTCIGKNISLCEMYKVVPQILRTFSLSLFDSAQDWQTHNYWFHKTSGIKTRVRVRCPNETASKP</sequence>
<dbReference type="PROSITE" id="PS00086">
    <property type="entry name" value="CYTOCHROME_P450"/>
    <property type="match status" value="1"/>
</dbReference>
<name>A0A4Q4M1P7_9PLEO</name>
<keyword evidence="2 4" id="KW-0479">Metal-binding</keyword>
<evidence type="ECO:0000256" key="2">
    <source>
        <dbReference type="ARBA" id="ARBA00022723"/>
    </source>
</evidence>
<evidence type="ECO:0000256" key="6">
    <source>
        <dbReference type="SAM" id="Phobius"/>
    </source>
</evidence>
<dbReference type="Proteomes" id="UP000292402">
    <property type="component" value="Unassembled WGS sequence"/>
</dbReference>
<dbReference type="FunFam" id="1.10.630.10:FF:000050">
    <property type="entry name" value="Cytochrome P450 monooxygenase"/>
    <property type="match status" value="1"/>
</dbReference>
<organism evidence="7 8">
    <name type="scientific">Alternaria tenuissima</name>
    <dbReference type="NCBI Taxonomy" id="119927"/>
    <lineage>
        <taxon>Eukaryota</taxon>
        <taxon>Fungi</taxon>
        <taxon>Dikarya</taxon>
        <taxon>Ascomycota</taxon>
        <taxon>Pezizomycotina</taxon>
        <taxon>Dothideomycetes</taxon>
        <taxon>Pleosporomycetidae</taxon>
        <taxon>Pleosporales</taxon>
        <taxon>Pleosporineae</taxon>
        <taxon>Pleosporaceae</taxon>
        <taxon>Alternaria</taxon>
        <taxon>Alternaria sect. Alternaria</taxon>
        <taxon>Alternaria alternata complex</taxon>
    </lineage>
</organism>
<evidence type="ECO:0000256" key="3">
    <source>
        <dbReference type="ARBA" id="ARBA00023004"/>
    </source>
</evidence>
<gene>
    <name evidence="7" type="ORF">AA0114_g11837</name>
</gene>
<dbReference type="InterPro" id="IPR036396">
    <property type="entry name" value="Cyt_P450_sf"/>
</dbReference>
<evidence type="ECO:0000313" key="7">
    <source>
        <dbReference type="EMBL" id="RYN34626.1"/>
    </source>
</evidence>
<keyword evidence="6" id="KW-0812">Transmembrane</keyword>
<dbReference type="AlphaFoldDB" id="A0A4Q4M1P7"/>
<dbReference type="GO" id="GO:0016705">
    <property type="term" value="F:oxidoreductase activity, acting on paired donors, with incorporation or reduction of molecular oxygen"/>
    <property type="evidence" value="ECO:0007669"/>
    <property type="project" value="InterPro"/>
</dbReference>
<dbReference type="InterPro" id="IPR001128">
    <property type="entry name" value="Cyt_P450"/>
</dbReference>
<dbReference type="SUPFAM" id="SSF48264">
    <property type="entry name" value="Cytochrome P450"/>
    <property type="match status" value="1"/>
</dbReference>
<dbReference type="Gene3D" id="1.10.630.10">
    <property type="entry name" value="Cytochrome P450"/>
    <property type="match status" value="1"/>
</dbReference>
<dbReference type="PANTHER" id="PTHR24305:SF229">
    <property type="entry name" value="P450, PUTATIVE (EUROFUNG)-RELATED"/>
    <property type="match status" value="1"/>
</dbReference>
<protein>
    <submittedName>
        <fullName evidence="7">Cytochrome P450 momooxygenase</fullName>
    </submittedName>
</protein>
<proteinExistence type="inferred from homology"/>
<evidence type="ECO:0000256" key="1">
    <source>
        <dbReference type="ARBA" id="ARBA00001971"/>
    </source>
</evidence>
<feature type="binding site" description="axial binding residue" evidence="4">
    <location>
        <position position="453"/>
    </location>
    <ligand>
        <name>heme</name>
        <dbReference type="ChEBI" id="CHEBI:30413"/>
    </ligand>
    <ligandPart>
        <name>Fe</name>
        <dbReference type="ChEBI" id="CHEBI:18248"/>
    </ligandPart>
</feature>
<dbReference type="EMBL" id="PDXA01000067">
    <property type="protein sequence ID" value="RYN34626.1"/>
    <property type="molecule type" value="Genomic_DNA"/>
</dbReference>
<comment type="caution">
    <text evidence="7">The sequence shown here is derived from an EMBL/GenBank/DDBJ whole genome shotgun (WGS) entry which is preliminary data.</text>
</comment>
<dbReference type="PRINTS" id="PR00385">
    <property type="entry name" value="P450"/>
</dbReference>